<evidence type="ECO:0000313" key="2">
    <source>
        <dbReference type="EMBL" id="WAS91975.1"/>
    </source>
</evidence>
<dbReference type="EMBL" id="CP114040">
    <property type="protein sequence ID" value="WAS91975.1"/>
    <property type="molecule type" value="Genomic_DNA"/>
</dbReference>
<proteinExistence type="predicted"/>
<keyword evidence="3" id="KW-1185">Reference proteome</keyword>
<dbReference type="RefSeq" id="WP_269034328.1">
    <property type="nucleotide sequence ID" value="NZ_CP114040.1"/>
</dbReference>
<sequence length="72" mass="7879">MTDRNAERLASSPARPACDESPALAHEDAWLAEVERRWQAIQSGLEATVDHEEALAFIFSPPLAPARPSPAR</sequence>
<gene>
    <name evidence="2" type="ORF">O0S08_37820</name>
</gene>
<organism evidence="2 3">
    <name type="scientific">Nannocystis punicea</name>
    <dbReference type="NCBI Taxonomy" id="2995304"/>
    <lineage>
        <taxon>Bacteria</taxon>
        <taxon>Pseudomonadati</taxon>
        <taxon>Myxococcota</taxon>
        <taxon>Polyangia</taxon>
        <taxon>Nannocystales</taxon>
        <taxon>Nannocystaceae</taxon>
        <taxon>Nannocystis</taxon>
    </lineage>
</organism>
<feature type="region of interest" description="Disordered" evidence="1">
    <location>
        <begin position="1"/>
        <end position="22"/>
    </location>
</feature>
<accession>A0ABY7GYL3</accession>
<protein>
    <submittedName>
        <fullName evidence="2">Uncharacterized protein</fullName>
    </submittedName>
</protein>
<dbReference type="Proteomes" id="UP001164459">
    <property type="component" value="Chromosome"/>
</dbReference>
<reference evidence="2" key="1">
    <citation type="submission" date="2022-11" db="EMBL/GenBank/DDBJ databases">
        <title>Minimal conservation of predation-associated metabolite biosynthetic gene clusters underscores biosynthetic potential of Myxococcota including descriptions for ten novel species: Archangium lansinium sp. nov., Myxococcus landrumus sp. nov., Nannocystis bai.</title>
        <authorList>
            <person name="Ahearne A."/>
            <person name="Stevens C."/>
            <person name="Dowd S."/>
        </authorList>
    </citation>
    <scope>NUCLEOTIDE SEQUENCE</scope>
    <source>
        <strain evidence="2">Fl3</strain>
    </source>
</reference>
<evidence type="ECO:0000256" key="1">
    <source>
        <dbReference type="SAM" id="MobiDB-lite"/>
    </source>
</evidence>
<name>A0ABY7GYL3_9BACT</name>
<evidence type="ECO:0000313" key="3">
    <source>
        <dbReference type="Proteomes" id="UP001164459"/>
    </source>
</evidence>